<evidence type="ECO:0000313" key="6">
    <source>
        <dbReference type="Proteomes" id="UP000006241"/>
    </source>
</evidence>
<dbReference type="EMBL" id="ACHB01000060">
    <property type="protein sequence ID" value="EEI91910.1"/>
    <property type="molecule type" value="Genomic_DNA"/>
</dbReference>
<dbReference type="InterPro" id="IPR009057">
    <property type="entry name" value="Homeodomain-like_sf"/>
</dbReference>
<evidence type="ECO:0000313" key="5">
    <source>
        <dbReference type="EMBL" id="EEI91910.1"/>
    </source>
</evidence>
<dbReference type="HOGENOM" id="CLU_823624_0_0_10"/>
<dbReference type="PROSITE" id="PS01124">
    <property type="entry name" value="HTH_ARAC_FAMILY_2"/>
    <property type="match status" value="1"/>
</dbReference>
<protein>
    <submittedName>
        <fullName evidence="5">Transcriptional regulator, AraC family</fullName>
    </submittedName>
</protein>
<dbReference type="PANTHER" id="PTHR43280:SF2">
    <property type="entry name" value="HTH-TYPE TRANSCRIPTIONAL REGULATOR EXSA"/>
    <property type="match status" value="1"/>
</dbReference>
<dbReference type="RefSeq" id="WP_003012291.1">
    <property type="nucleotide sequence ID" value="NZ_GG668637.1"/>
</dbReference>
<name>C2FYS5_SPHSI</name>
<dbReference type="Gene3D" id="1.10.10.60">
    <property type="entry name" value="Homeodomain-like"/>
    <property type="match status" value="2"/>
</dbReference>
<dbReference type="GO" id="GO:0043565">
    <property type="term" value="F:sequence-specific DNA binding"/>
    <property type="evidence" value="ECO:0007669"/>
    <property type="project" value="InterPro"/>
</dbReference>
<keyword evidence="2" id="KW-0238">DNA-binding</keyword>
<dbReference type="Pfam" id="PF12833">
    <property type="entry name" value="HTH_18"/>
    <property type="match status" value="1"/>
</dbReference>
<evidence type="ECO:0000256" key="3">
    <source>
        <dbReference type="ARBA" id="ARBA00023163"/>
    </source>
</evidence>
<gene>
    <name evidence="5" type="ORF">HMPREF0765_2481</name>
</gene>
<dbReference type="GO" id="GO:0003700">
    <property type="term" value="F:DNA-binding transcription factor activity"/>
    <property type="evidence" value="ECO:0007669"/>
    <property type="project" value="InterPro"/>
</dbReference>
<organism evidence="5 6">
    <name type="scientific">Sphingobacterium spiritivorum ATCC 33300</name>
    <dbReference type="NCBI Taxonomy" id="525372"/>
    <lineage>
        <taxon>Bacteria</taxon>
        <taxon>Pseudomonadati</taxon>
        <taxon>Bacteroidota</taxon>
        <taxon>Sphingobacteriia</taxon>
        <taxon>Sphingobacteriales</taxon>
        <taxon>Sphingobacteriaceae</taxon>
        <taxon>Sphingobacterium</taxon>
    </lineage>
</organism>
<comment type="caution">
    <text evidence="5">The sequence shown here is derived from an EMBL/GenBank/DDBJ whole genome shotgun (WGS) entry which is preliminary data.</text>
</comment>
<dbReference type="PANTHER" id="PTHR43280">
    <property type="entry name" value="ARAC-FAMILY TRANSCRIPTIONAL REGULATOR"/>
    <property type="match status" value="1"/>
</dbReference>
<evidence type="ECO:0000259" key="4">
    <source>
        <dbReference type="PROSITE" id="PS01124"/>
    </source>
</evidence>
<evidence type="ECO:0000256" key="1">
    <source>
        <dbReference type="ARBA" id="ARBA00023015"/>
    </source>
</evidence>
<evidence type="ECO:0000256" key="2">
    <source>
        <dbReference type="ARBA" id="ARBA00023125"/>
    </source>
</evidence>
<sequence>MLNVKCSFSVKTNWKEELAIKLNGRINGNFIEIPEDIFVGTNYVLSVDRDFSVWYSNGKYHKSICFQSPENGQADFFFIVFGYGTGRMLAISRDSTYECNYGFVVLDSSDRYQFIIEAGSENCILILFVRKEALNKLANTTIAKYPSCSNCIYNIENTPIKTGRVNPEAWKIINEFRYLCPNSVSFDYFLIGGMYAILGIFIYEISNIKNTYADLEDSDIRRILITQEYIIKRLDKNFPGIKKLASIAYMSESKFKHLFRKITGFSPNSFFIKNKLELTRKIIELESSTIAEIAKKMNYSSHSYLSEQFKKHYGLLPKEYRTNLFPHYPNSGDETVS</sequence>
<accession>C2FYS5</accession>
<dbReference type="InterPro" id="IPR018060">
    <property type="entry name" value="HTH_AraC"/>
</dbReference>
<feature type="domain" description="HTH araC/xylS-type" evidence="4">
    <location>
        <begin position="224"/>
        <end position="323"/>
    </location>
</feature>
<reference evidence="5 6" key="1">
    <citation type="submission" date="2009-01" db="EMBL/GenBank/DDBJ databases">
        <authorList>
            <person name="Qin X."/>
            <person name="Bachman B."/>
            <person name="Battles P."/>
            <person name="Bell A."/>
            <person name="Bess C."/>
            <person name="Bickham C."/>
            <person name="Chaboub L."/>
            <person name="Chen D."/>
            <person name="Coyle M."/>
            <person name="Deiros D.R."/>
            <person name="Dinh H."/>
            <person name="Forbes L."/>
            <person name="Fowler G."/>
            <person name="Francisco L."/>
            <person name="Fu Q."/>
            <person name="Gubbala S."/>
            <person name="Hale W."/>
            <person name="Han Y."/>
            <person name="Hemphill L."/>
            <person name="Highlander S.K."/>
            <person name="Hirani K."/>
            <person name="Hogues M."/>
            <person name="Jackson L."/>
            <person name="Jakkamsetti A."/>
            <person name="Javaid M."/>
            <person name="Jiang H."/>
            <person name="Korchina V."/>
            <person name="Kovar C."/>
            <person name="Lara F."/>
            <person name="Lee S."/>
            <person name="Mata R."/>
            <person name="Mathew T."/>
            <person name="Moen C."/>
            <person name="Morales K."/>
            <person name="Munidasa M."/>
            <person name="Nazareth L."/>
            <person name="Ngo R."/>
            <person name="Nguyen L."/>
            <person name="Okwuonu G."/>
            <person name="Ongeri F."/>
            <person name="Patil S."/>
            <person name="Petrosino J."/>
            <person name="Pham C."/>
            <person name="Pham P."/>
            <person name="Pu L.-L."/>
            <person name="Puazo M."/>
            <person name="Raj R."/>
            <person name="Reid J."/>
            <person name="Rouhana J."/>
            <person name="Saada N."/>
            <person name="Shang Y."/>
            <person name="Simmons D."/>
            <person name="Thornton R."/>
            <person name="Warren J."/>
            <person name="Weissenberger G."/>
            <person name="Zhang J."/>
            <person name="Zhang L."/>
            <person name="Zhou C."/>
            <person name="Zhu D."/>
            <person name="Muzny D."/>
            <person name="Worley K."/>
            <person name="Gibbs R."/>
        </authorList>
    </citation>
    <scope>NUCLEOTIDE SEQUENCE [LARGE SCALE GENOMIC DNA]</scope>
    <source>
        <strain evidence="5 6">ATCC 33300</strain>
    </source>
</reference>
<dbReference type="SMART" id="SM00342">
    <property type="entry name" value="HTH_ARAC"/>
    <property type="match status" value="1"/>
</dbReference>
<keyword evidence="3" id="KW-0804">Transcription</keyword>
<dbReference type="AlphaFoldDB" id="C2FYS5"/>
<proteinExistence type="predicted"/>
<keyword evidence="1" id="KW-0805">Transcription regulation</keyword>
<dbReference type="Proteomes" id="UP000006241">
    <property type="component" value="Unassembled WGS sequence"/>
</dbReference>
<dbReference type="SUPFAM" id="SSF46689">
    <property type="entry name" value="Homeodomain-like"/>
    <property type="match status" value="1"/>
</dbReference>